<evidence type="ECO:0000313" key="2">
    <source>
        <dbReference type="Proteomes" id="UP000727907"/>
    </source>
</evidence>
<sequence length="60" mass="6882">MRTPKDLIAVHVPKDDLGDYNLTQIGWYAMDDGDHVILGPFESLAQCDRAIRDRLQQQKL</sequence>
<name>A0ABS6IEU3_9HYPH</name>
<reference evidence="1 2" key="1">
    <citation type="submission" date="2021-06" db="EMBL/GenBank/DDBJ databases">
        <authorList>
            <person name="Lee D.H."/>
        </authorList>
    </citation>
    <scope>NUCLEOTIDE SEQUENCE [LARGE SCALE GENOMIC DNA]</scope>
    <source>
        <strain evidence="1 2">MMS21-HV4-11</strain>
    </source>
</reference>
<evidence type="ECO:0000313" key="1">
    <source>
        <dbReference type="EMBL" id="MBU8872267.1"/>
    </source>
</evidence>
<comment type="caution">
    <text evidence="1">The sequence shown here is derived from an EMBL/GenBank/DDBJ whole genome shotgun (WGS) entry which is preliminary data.</text>
</comment>
<dbReference type="RefSeq" id="WP_216956036.1">
    <property type="nucleotide sequence ID" value="NZ_JAHOPB010000001.1"/>
</dbReference>
<dbReference type="Proteomes" id="UP000727907">
    <property type="component" value="Unassembled WGS sequence"/>
</dbReference>
<organism evidence="1 2">
    <name type="scientific">Reyranella humidisoli</name>
    <dbReference type="NCBI Taxonomy" id="2849149"/>
    <lineage>
        <taxon>Bacteria</taxon>
        <taxon>Pseudomonadati</taxon>
        <taxon>Pseudomonadota</taxon>
        <taxon>Alphaproteobacteria</taxon>
        <taxon>Hyphomicrobiales</taxon>
        <taxon>Reyranellaceae</taxon>
        <taxon>Reyranella</taxon>
    </lineage>
</organism>
<dbReference type="EMBL" id="JAHOPB010000001">
    <property type="protein sequence ID" value="MBU8872267.1"/>
    <property type="molecule type" value="Genomic_DNA"/>
</dbReference>
<protein>
    <submittedName>
        <fullName evidence="1">Uncharacterized protein</fullName>
    </submittedName>
</protein>
<accession>A0ABS6IEU3</accession>
<gene>
    <name evidence="1" type="ORF">KQ910_00755</name>
</gene>
<keyword evidence="2" id="KW-1185">Reference proteome</keyword>
<proteinExistence type="predicted"/>